<evidence type="ECO:0000256" key="5">
    <source>
        <dbReference type="ARBA" id="ARBA00023145"/>
    </source>
</evidence>
<dbReference type="PANTHER" id="PTHR21012">
    <property type="entry name" value="ASPARTATE 1-DECARBOXYLASE"/>
    <property type="match status" value="1"/>
</dbReference>
<dbReference type="OrthoDB" id="9803983at2"/>
<keyword evidence="4 9" id="KW-0068">Autocatalytic cleavage</keyword>
<reference evidence="14 15" key="1">
    <citation type="submission" date="2017-09" db="EMBL/GenBank/DDBJ databases">
        <title>Sphingomonas panjinensis sp.nov., isolated from oil-contaminated soil.</title>
        <authorList>
            <person name="Wang L."/>
            <person name="Chen L."/>
        </authorList>
    </citation>
    <scope>NUCLEOTIDE SEQUENCE [LARGE SCALE GENOMIC DNA]</scope>
    <source>
        <strain evidence="14 15">FW-11</strain>
    </source>
</reference>
<dbReference type="CDD" id="cd06919">
    <property type="entry name" value="Asp_decarbox"/>
    <property type="match status" value="1"/>
</dbReference>
<feature type="chain" id="PRO_5015803175" description="Aspartate 1-decarboxylase beta chain" evidence="9 13">
    <location>
        <begin position="1"/>
        <end position="23"/>
    </location>
</feature>
<dbReference type="EC" id="4.1.1.11" evidence="9"/>
<dbReference type="Proteomes" id="UP000244162">
    <property type="component" value="Unassembled WGS sequence"/>
</dbReference>
<keyword evidence="6 9" id="KW-0456">Lyase</keyword>
<keyword evidence="2 9" id="KW-0566">Pantothenate biosynthesis</keyword>
<evidence type="ECO:0000256" key="13">
    <source>
        <dbReference type="PIRSR" id="PIRSR006246-5"/>
    </source>
</evidence>
<evidence type="ECO:0000256" key="2">
    <source>
        <dbReference type="ARBA" id="ARBA00022655"/>
    </source>
</evidence>
<dbReference type="InterPro" id="IPR009010">
    <property type="entry name" value="Asp_de-COase-like_dom_sf"/>
</dbReference>
<gene>
    <name evidence="9" type="primary">panD</name>
    <name evidence="14" type="ORF">CLG96_15210</name>
</gene>
<protein>
    <recommendedName>
        <fullName evidence="9">Aspartate 1-decarboxylase</fullName>
        <ecNumber evidence="9">4.1.1.11</ecNumber>
    </recommendedName>
    <alternativeName>
        <fullName evidence="9">Aspartate alpha-decarboxylase</fullName>
    </alternativeName>
    <component>
        <recommendedName>
            <fullName evidence="9">Aspartate 1-decarboxylase beta chain</fullName>
        </recommendedName>
    </component>
    <component>
        <recommendedName>
            <fullName evidence="9">Aspartate 1-decarboxylase alpha chain</fullName>
        </recommendedName>
    </component>
</protein>
<comment type="similarity">
    <text evidence="9">Belongs to the PanD family.</text>
</comment>
<evidence type="ECO:0000256" key="8">
    <source>
        <dbReference type="ARBA" id="ARBA00023317"/>
    </source>
</evidence>
<evidence type="ECO:0000256" key="6">
    <source>
        <dbReference type="ARBA" id="ARBA00023239"/>
    </source>
</evidence>
<evidence type="ECO:0000256" key="9">
    <source>
        <dbReference type="HAMAP-Rule" id="MF_00446"/>
    </source>
</evidence>
<evidence type="ECO:0000256" key="10">
    <source>
        <dbReference type="PIRSR" id="PIRSR006246-1"/>
    </source>
</evidence>
<evidence type="ECO:0000256" key="1">
    <source>
        <dbReference type="ARBA" id="ARBA00022490"/>
    </source>
</evidence>
<comment type="PTM">
    <text evidence="9 12">Is synthesized initially as an inactive proenzyme, which is activated by self-cleavage at a specific serine bond to produce a beta-subunit with a hydroxyl group at its C-terminus and an alpha-subunit with a pyruvoyl group at its N-terminus.</text>
</comment>
<dbReference type="GO" id="GO:0005829">
    <property type="term" value="C:cytosol"/>
    <property type="evidence" value="ECO:0007669"/>
    <property type="project" value="TreeGrafter"/>
</dbReference>
<dbReference type="PIRSF" id="PIRSF006246">
    <property type="entry name" value="Asp_decarbox"/>
    <property type="match status" value="1"/>
</dbReference>
<comment type="function">
    <text evidence="9">Catalyzes the pyruvoyl-dependent decarboxylation of aspartate to produce beta-alanine.</text>
</comment>
<proteinExistence type="inferred from homology"/>
<dbReference type="GO" id="GO:0006523">
    <property type="term" value="P:alanine biosynthetic process"/>
    <property type="evidence" value="ECO:0007669"/>
    <property type="project" value="InterPro"/>
</dbReference>
<feature type="active site" description="Schiff-base intermediate with substrate; via pyruvic acid" evidence="9 10">
    <location>
        <position position="24"/>
    </location>
</feature>
<feature type="modified residue" description="Pyruvic acid (Ser)" evidence="9 12">
    <location>
        <position position="24"/>
    </location>
</feature>
<dbReference type="UniPathway" id="UPA00028">
    <property type="reaction ID" value="UER00002"/>
</dbReference>
<evidence type="ECO:0000256" key="11">
    <source>
        <dbReference type="PIRSR" id="PIRSR006246-2"/>
    </source>
</evidence>
<comment type="caution">
    <text evidence="14">The sequence shown here is derived from an EMBL/GenBank/DDBJ whole genome shotgun (WGS) entry which is preliminary data.</text>
</comment>
<keyword evidence="1 9" id="KW-0963">Cytoplasm</keyword>
<organism evidence="14 15">
    <name type="scientific">Sphingomonas oleivorans</name>
    <dbReference type="NCBI Taxonomy" id="1735121"/>
    <lineage>
        <taxon>Bacteria</taxon>
        <taxon>Pseudomonadati</taxon>
        <taxon>Pseudomonadota</taxon>
        <taxon>Alphaproteobacteria</taxon>
        <taxon>Sphingomonadales</taxon>
        <taxon>Sphingomonadaceae</taxon>
        <taxon>Sphingomonas</taxon>
    </lineage>
</organism>
<keyword evidence="5 9" id="KW-0865">Zymogen</keyword>
<evidence type="ECO:0000313" key="14">
    <source>
        <dbReference type="EMBL" id="PTQ08547.1"/>
    </source>
</evidence>
<keyword evidence="3 9" id="KW-0210">Decarboxylase</keyword>
<dbReference type="GO" id="GO:0004068">
    <property type="term" value="F:aspartate 1-decarboxylase activity"/>
    <property type="evidence" value="ECO:0007669"/>
    <property type="project" value="UniProtKB-UniRule"/>
</dbReference>
<feature type="chain" id="PRO_5015803174" description="Aspartate 1-decarboxylase alpha chain" evidence="9 13">
    <location>
        <begin position="24"/>
        <end position="125"/>
    </location>
</feature>
<evidence type="ECO:0000256" key="3">
    <source>
        <dbReference type="ARBA" id="ARBA00022793"/>
    </source>
</evidence>
<comment type="catalytic activity">
    <reaction evidence="9">
        <text>L-aspartate + H(+) = beta-alanine + CO2</text>
        <dbReference type="Rhea" id="RHEA:19497"/>
        <dbReference type="ChEBI" id="CHEBI:15378"/>
        <dbReference type="ChEBI" id="CHEBI:16526"/>
        <dbReference type="ChEBI" id="CHEBI:29991"/>
        <dbReference type="ChEBI" id="CHEBI:57966"/>
        <dbReference type="EC" id="4.1.1.11"/>
    </reaction>
</comment>
<dbReference type="Gene3D" id="2.40.40.20">
    <property type="match status" value="1"/>
</dbReference>
<evidence type="ECO:0000256" key="7">
    <source>
        <dbReference type="ARBA" id="ARBA00023270"/>
    </source>
</evidence>
<accession>A0A2T5FUY8</accession>
<feature type="binding site" evidence="9 11">
    <location>
        <position position="56"/>
    </location>
    <ligand>
        <name>substrate</name>
    </ligand>
</feature>
<dbReference type="InterPro" id="IPR003190">
    <property type="entry name" value="Asp_decarbox"/>
</dbReference>
<dbReference type="GO" id="GO:0015940">
    <property type="term" value="P:pantothenate biosynthetic process"/>
    <property type="evidence" value="ECO:0007669"/>
    <property type="project" value="UniProtKB-UniRule"/>
</dbReference>
<dbReference type="PANTHER" id="PTHR21012:SF0">
    <property type="entry name" value="ASPARTATE 1-DECARBOXYLASE"/>
    <property type="match status" value="1"/>
</dbReference>
<dbReference type="HAMAP" id="MF_00446">
    <property type="entry name" value="PanD"/>
    <property type="match status" value="1"/>
</dbReference>
<dbReference type="NCBIfam" id="TIGR00223">
    <property type="entry name" value="panD"/>
    <property type="match status" value="1"/>
</dbReference>
<name>A0A2T5FUY8_9SPHN</name>
<evidence type="ECO:0000313" key="15">
    <source>
        <dbReference type="Proteomes" id="UP000244162"/>
    </source>
</evidence>
<keyword evidence="15" id="KW-1185">Reference proteome</keyword>
<keyword evidence="7 9" id="KW-0704">Schiff base</keyword>
<dbReference type="SUPFAM" id="SSF50692">
    <property type="entry name" value="ADC-like"/>
    <property type="match status" value="1"/>
</dbReference>
<comment type="subcellular location">
    <subcellularLocation>
        <location evidence="9">Cytoplasm</location>
    </subcellularLocation>
</comment>
<feature type="binding site" evidence="9 11">
    <location>
        <begin position="72"/>
        <end position="74"/>
    </location>
    <ligand>
        <name>substrate</name>
    </ligand>
</feature>
<dbReference type="AlphaFoldDB" id="A0A2T5FUY8"/>
<dbReference type="EMBL" id="NWBU01000015">
    <property type="protein sequence ID" value="PTQ08547.1"/>
    <property type="molecule type" value="Genomic_DNA"/>
</dbReference>
<comment type="pathway">
    <text evidence="9">Cofactor biosynthesis; (R)-pantothenate biosynthesis; beta-alanine from L-aspartate: step 1/1.</text>
</comment>
<evidence type="ECO:0000256" key="12">
    <source>
        <dbReference type="PIRSR" id="PIRSR006246-3"/>
    </source>
</evidence>
<feature type="active site" description="Proton donor" evidence="9 10">
    <location>
        <position position="57"/>
    </location>
</feature>
<evidence type="ECO:0000256" key="4">
    <source>
        <dbReference type="ARBA" id="ARBA00022813"/>
    </source>
</evidence>
<sequence>MRWVLRSKIHNATVTEANLAYVGSITIDQDLIDRVGLWPGERVLVVSNTSGARLETYVIAGERGSGDICVNGAAAHLIGAGEEVIIMGFELTAEPITPQVILVDRKNKLVRHLVEEPRTELASFG</sequence>
<keyword evidence="8 9" id="KW-0670">Pyruvate</keyword>
<comment type="subunit">
    <text evidence="9">Heterooctamer of four alpha and four beta subunits.</text>
</comment>
<comment type="cofactor">
    <cofactor evidence="9 10">
        <name>pyruvate</name>
        <dbReference type="ChEBI" id="CHEBI:15361"/>
    </cofactor>
    <text evidence="9 10">Binds 1 pyruvoyl group covalently per subunit.</text>
</comment>
<dbReference type="Pfam" id="PF02261">
    <property type="entry name" value="Asp_decarbox"/>
    <property type="match status" value="1"/>
</dbReference>
<dbReference type="RefSeq" id="WP_107969133.1">
    <property type="nucleotide sequence ID" value="NZ_NWBU01000015.1"/>
</dbReference>